<keyword evidence="2" id="KW-0378">Hydrolase</keyword>
<dbReference type="Gene3D" id="1.25.40.880">
    <property type="entry name" value="Alkyl sulfatase, dimerisation domain"/>
    <property type="match status" value="1"/>
</dbReference>
<evidence type="ECO:0000256" key="3">
    <source>
        <dbReference type="ARBA" id="ARBA00022833"/>
    </source>
</evidence>
<dbReference type="Gene3D" id="3.60.15.30">
    <property type="entry name" value="Metallo-beta-lactamase domain"/>
    <property type="match status" value="1"/>
</dbReference>
<evidence type="ECO:0000256" key="4">
    <source>
        <dbReference type="ARBA" id="ARBA00033751"/>
    </source>
</evidence>
<dbReference type="GO" id="GO:0046872">
    <property type="term" value="F:metal ion binding"/>
    <property type="evidence" value="ECO:0007669"/>
    <property type="project" value="UniProtKB-KW"/>
</dbReference>
<dbReference type="InterPro" id="IPR052195">
    <property type="entry name" value="Bact_Alkyl/Aryl-Sulfatase"/>
</dbReference>
<name>A0A1A9N839_9BURK</name>
<evidence type="ECO:0000256" key="2">
    <source>
        <dbReference type="ARBA" id="ARBA00022801"/>
    </source>
</evidence>
<dbReference type="SMART" id="SM00849">
    <property type="entry name" value="Lactamase_B"/>
    <property type="match status" value="1"/>
</dbReference>
<dbReference type="CDD" id="cd07710">
    <property type="entry name" value="arylsulfatase_Sdsa1-like_MBL-fold"/>
    <property type="match status" value="1"/>
</dbReference>
<evidence type="ECO:0000313" key="7">
    <source>
        <dbReference type="Proteomes" id="UP000078116"/>
    </source>
</evidence>
<dbReference type="SUPFAM" id="SSF56281">
    <property type="entry name" value="Metallo-hydrolase/oxidoreductase"/>
    <property type="match status" value="1"/>
</dbReference>
<gene>
    <name evidence="6" type="ORF">A6V37_26640</name>
</gene>
<dbReference type="InterPro" id="IPR001279">
    <property type="entry name" value="Metallo-B-lactamas"/>
</dbReference>
<dbReference type="InterPro" id="IPR038536">
    <property type="entry name" value="Alkyl/aryl-sulf_dimr_sf"/>
</dbReference>
<evidence type="ECO:0000259" key="5">
    <source>
        <dbReference type="SMART" id="SM00849"/>
    </source>
</evidence>
<evidence type="ECO:0000313" key="6">
    <source>
        <dbReference type="EMBL" id="OAJ59733.1"/>
    </source>
</evidence>
<dbReference type="InterPro" id="IPR036527">
    <property type="entry name" value="SCP2_sterol-bd_dom_sf"/>
</dbReference>
<dbReference type="GO" id="GO:0018909">
    <property type="term" value="P:dodecyl sulfate metabolic process"/>
    <property type="evidence" value="ECO:0007669"/>
    <property type="project" value="InterPro"/>
</dbReference>
<dbReference type="GO" id="GO:0018741">
    <property type="term" value="F:linear primary-alkylsulfatase activity"/>
    <property type="evidence" value="ECO:0007669"/>
    <property type="project" value="InterPro"/>
</dbReference>
<feature type="domain" description="Metallo-beta-lactamase" evidence="5">
    <location>
        <begin position="72"/>
        <end position="293"/>
    </location>
</feature>
<dbReference type="Pfam" id="PF14864">
    <property type="entry name" value="Alkyl_sulf_C"/>
    <property type="match status" value="1"/>
</dbReference>
<dbReference type="Pfam" id="PF14863">
    <property type="entry name" value="Alkyl_sulf_dimr"/>
    <property type="match status" value="1"/>
</dbReference>
<keyword evidence="1" id="KW-0479">Metal-binding</keyword>
<dbReference type="GO" id="GO:0046983">
    <property type="term" value="F:protein dimerization activity"/>
    <property type="evidence" value="ECO:0007669"/>
    <property type="project" value="InterPro"/>
</dbReference>
<dbReference type="InterPro" id="IPR036866">
    <property type="entry name" value="RibonucZ/Hydroxyglut_hydro"/>
</dbReference>
<comment type="similarity">
    <text evidence="4">Belongs to the metallo-beta-lactamase superfamily. Type III sulfatase family.</text>
</comment>
<dbReference type="Proteomes" id="UP000078116">
    <property type="component" value="Unassembled WGS sequence"/>
</dbReference>
<dbReference type="InterPro" id="IPR029228">
    <property type="entry name" value="Alkyl_sulf_dimr"/>
</dbReference>
<evidence type="ECO:0000256" key="1">
    <source>
        <dbReference type="ARBA" id="ARBA00022723"/>
    </source>
</evidence>
<dbReference type="EMBL" id="LXKA01000254">
    <property type="protein sequence ID" value="OAJ59733.1"/>
    <property type="molecule type" value="Genomic_DNA"/>
</dbReference>
<dbReference type="InterPro" id="IPR029229">
    <property type="entry name" value="Alkyl_sulf_C"/>
</dbReference>
<dbReference type="STRING" id="1462993.A6V36_26000"/>
<accession>A0A1A9N839</accession>
<organism evidence="6 7">
    <name type="scientific">Paraburkholderia ginsengiterrae</name>
    <dbReference type="NCBI Taxonomy" id="1462993"/>
    <lineage>
        <taxon>Bacteria</taxon>
        <taxon>Pseudomonadati</taxon>
        <taxon>Pseudomonadota</taxon>
        <taxon>Betaproteobacteria</taxon>
        <taxon>Burkholderiales</taxon>
        <taxon>Burkholderiaceae</taxon>
        <taxon>Paraburkholderia</taxon>
    </lineage>
</organism>
<protein>
    <recommendedName>
        <fullName evidence="5">Metallo-beta-lactamase domain-containing protein</fullName>
    </recommendedName>
</protein>
<reference evidence="6 7" key="1">
    <citation type="submission" date="2016-04" db="EMBL/GenBank/DDBJ databases">
        <title>Reclassification of Paraburkholderia panaciterrae (Farh et al. 2015) Dobritsa &amp; Samadpour 2016 as a later homotypic synonym of Paraburkholderia ginsengiterrae (Farh et al. 2015) Dobritsa &amp; Samadpour 2016.</title>
        <authorList>
            <person name="Dobritsa A.P."/>
            <person name="Kutumbaka K."/>
            <person name="Samadpour M."/>
        </authorList>
    </citation>
    <scope>NUCLEOTIDE SEQUENCE [LARGE SCALE GENOMIC DNA]</scope>
    <source>
        <strain evidence="6 7">DCY85</strain>
    </source>
</reference>
<dbReference type="InterPro" id="IPR044097">
    <property type="entry name" value="Bds1/SdsA1_MBL-fold"/>
</dbReference>
<dbReference type="Gene3D" id="3.30.1050.10">
    <property type="entry name" value="SCP2 sterol-binding domain"/>
    <property type="match status" value="1"/>
</dbReference>
<dbReference type="RefSeq" id="WP_064286229.1">
    <property type="nucleotide sequence ID" value="NZ_LXKA01000254.1"/>
</dbReference>
<dbReference type="SUPFAM" id="SSF55718">
    <property type="entry name" value="SCP-like"/>
    <property type="match status" value="1"/>
</dbReference>
<keyword evidence="3" id="KW-0862">Zinc</keyword>
<proteinExistence type="inferred from homology"/>
<dbReference type="PANTHER" id="PTHR43223">
    <property type="entry name" value="ALKYL/ARYL-SULFATASE"/>
    <property type="match status" value="1"/>
</dbReference>
<dbReference type="AlphaFoldDB" id="A0A1A9N839"/>
<dbReference type="Pfam" id="PF00753">
    <property type="entry name" value="Lactamase_B"/>
    <property type="match status" value="1"/>
</dbReference>
<dbReference type="PANTHER" id="PTHR43223:SF1">
    <property type="entry name" value="ALKYL_ARYL-SULFATASE BDS1"/>
    <property type="match status" value="1"/>
</dbReference>
<sequence length="606" mass="67065">MTACCPAPSRNPAFDAPHVGDPLDVAFDAGVNLAYAIAAPTVPPKLTEHSRRMAQRIYRVAERVYCAVGYALANIIFVVGDDGIVVVDVTEAVTPARRIYEDFCSIDPRHRELPVKAVVYTHNHTDHTGGVRAFVDEAALEEDRVEIIAHRSLMDIVINNANLVGPILGTRSAYSFGALLPPGATGKVNAGIGPVLVSEPATFFAPTRVFDDRLDIVLAGVRFEFRYAPSEADDEIVMWLPDLGVLLSAEVIQGECLANVHTLRGTRYRDPVRWYQTIDMMRGFKAAHMVPAHGRAVSGAAAVEDVLSVHRDAIQFIHDQAIRHINLGMTPEELAEAIPALPPHLAEHPWLGEYYGTVKHSVRQVYAGQLGWFDGDPASLDPLPRRERTSRMVEMMGGTGVVQKAAQVALDQEDWRWAAELATLLVRLDVDDAAARGIKATALRELGYRTVNTNWRNWYLSAARELERDYDDLPFRGIAALASQDVLRAQPLRNLFQGFSMRVDPVRCANVQMTLTFRISDRDEAYGLELRRGVLRIHERQPETTDIQLALDAATLYSLLGDMANQLPANLANGSVTLERGTLVQLRAFFDCFDRPPQRMPALAAR</sequence>
<comment type="caution">
    <text evidence="6">The sequence shown here is derived from an EMBL/GenBank/DDBJ whole genome shotgun (WGS) entry which is preliminary data.</text>
</comment>